<dbReference type="PRINTS" id="PR01367">
    <property type="entry name" value="BGCRYSTALLIN"/>
</dbReference>
<dbReference type="Gene3D" id="2.80.10.50">
    <property type="match status" value="1"/>
</dbReference>
<comment type="subunit">
    <text evidence="3">Monomer.</text>
</comment>
<feature type="region of interest" description="Disordered" evidence="6">
    <location>
        <begin position="357"/>
        <end position="412"/>
    </location>
</feature>
<dbReference type="InterPro" id="IPR050252">
    <property type="entry name" value="Beta/Gamma-Crystallin"/>
</dbReference>
<evidence type="ECO:0000256" key="2">
    <source>
        <dbReference type="ARBA" id="ARBA00009646"/>
    </source>
</evidence>
<feature type="compositionally biased region" description="Polar residues" evidence="6">
    <location>
        <begin position="100"/>
        <end position="125"/>
    </location>
</feature>
<evidence type="ECO:0000256" key="3">
    <source>
        <dbReference type="ARBA" id="ARBA00011245"/>
    </source>
</evidence>
<dbReference type="GO" id="GO:0007601">
    <property type="term" value="P:visual perception"/>
    <property type="evidence" value="ECO:0007669"/>
    <property type="project" value="TreeGrafter"/>
</dbReference>
<feature type="domain" description="Beta/gamma crystallin 'Greek key'" evidence="7">
    <location>
        <begin position="1797"/>
        <end position="1839"/>
    </location>
</feature>
<evidence type="ECO:0000256" key="5">
    <source>
        <dbReference type="ARBA" id="ARBA00022737"/>
    </source>
</evidence>
<keyword evidence="9" id="KW-1185">Reference proteome</keyword>
<feature type="region of interest" description="Disordered" evidence="6">
    <location>
        <begin position="1444"/>
        <end position="1465"/>
    </location>
</feature>
<evidence type="ECO:0000313" key="8">
    <source>
        <dbReference type="EMBL" id="KAG8444707.1"/>
    </source>
</evidence>
<feature type="region of interest" description="Disordered" evidence="6">
    <location>
        <begin position="625"/>
        <end position="654"/>
    </location>
</feature>
<dbReference type="SMART" id="SM00458">
    <property type="entry name" value="RICIN"/>
    <property type="match status" value="1"/>
</dbReference>
<dbReference type="InterPro" id="IPR000772">
    <property type="entry name" value="Ricin_B_lectin"/>
</dbReference>
<feature type="compositionally biased region" description="Polar residues" evidence="6">
    <location>
        <begin position="573"/>
        <end position="594"/>
    </location>
</feature>
<evidence type="ECO:0000313" key="9">
    <source>
        <dbReference type="Proteomes" id="UP000812440"/>
    </source>
</evidence>
<dbReference type="Pfam" id="PF00030">
    <property type="entry name" value="Crystall"/>
    <property type="match status" value="6"/>
</dbReference>
<gene>
    <name evidence="8" type="ORF">GDO86_009759</name>
</gene>
<comment type="function">
    <text evidence="1">Crystallins are the dominant structural components of the vertebrate eye lens.</text>
</comment>
<feature type="domain" description="Beta/gamma crystallin 'Greek key'" evidence="7">
    <location>
        <begin position="1903"/>
        <end position="1945"/>
    </location>
</feature>
<comment type="caution">
    <text evidence="8">The sequence shown here is derived from an EMBL/GenBank/DDBJ whole genome shotgun (WGS) entry which is preliminary data.</text>
</comment>
<feature type="region of interest" description="Disordered" evidence="6">
    <location>
        <begin position="1"/>
        <end position="253"/>
    </location>
</feature>
<dbReference type="PANTHER" id="PTHR11818:SF2">
    <property type="entry name" value="BETA_GAMMA CRYSTALLIN DOMAIN-CONTAINING PROTEIN 1"/>
    <property type="match status" value="1"/>
</dbReference>
<dbReference type="Gene3D" id="2.60.20.10">
    <property type="entry name" value="Crystallins"/>
    <property type="match status" value="6"/>
</dbReference>
<feature type="compositionally biased region" description="Polar residues" evidence="6">
    <location>
        <begin position="200"/>
        <end position="209"/>
    </location>
</feature>
<protein>
    <recommendedName>
        <fullName evidence="7">Beta/gamma crystallin 'Greek key' domain-containing protein</fullName>
    </recommendedName>
</protein>
<feature type="compositionally biased region" description="Basic and acidic residues" evidence="6">
    <location>
        <begin position="181"/>
        <end position="199"/>
    </location>
</feature>
<feature type="compositionally biased region" description="Polar residues" evidence="6">
    <location>
        <begin position="402"/>
        <end position="412"/>
    </location>
</feature>
<feature type="region of interest" description="Disordered" evidence="6">
    <location>
        <begin position="695"/>
        <end position="723"/>
    </location>
</feature>
<feature type="domain" description="Beta/gamma crystallin 'Greek key'" evidence="7">
    <location>
        <begin position="2134"/>
        <end position="2174"/>
    </location>
</feature>
<feature type="compositionally biased region" description="Polar residues" evidence="6">
    <location>
        <begin position="1"/>
        <end position="18"/>
    </location>
</feature>
<evidence type="ECO:0000256" key="4">
    <source>
        <dbReference type="ARBA" id="ARBA00022613"/>
    </source>
</evidence>
<sequence>MFSSFQEESECVSISQDPIHSIEEHLEKIQGPTLQMHESRSQPVGKDNSKKPGFGKIGIFFNANKKRQNKSFPDSPTSPTDKTGSTSRTNERECKKASGLVNTKNHNQEITLPTDNTLDQVPQQVSKEKRKLDGQSGNVLVRGRSDPQQSNENDPSAVENKIAIAASFAQSPSTPTNASLDKSRKTEQSPSSKSEKLSRNDGNVKTFSNIARRRHSSSDSETSQISTRKHQISSQETTIKKDESPRNVSKKSNKICSKRIDSTPDKLVLALNSVDACNVAKLPLGIAFNNNVSDQDTLQPQDSSDDSNNLYKTLNVVGIDSNQGLSDQEIDTAAKDSDKGAAKVLIFDIHLTKTAESNQQLQQDNTCKEDTMEKSPNSRKTTRRKRSIKSQSSQNEEKKMENSSIKQQSPDHTFNFEDVTQNIVTSESQVKCVPLSPETSNPLSVIQDVKAGTNHKLLPKGESDKSKQQHPASNPMRKKKENLSGSVPVSPTVRKVQGKDCVFKSIAETPAKLSEGNHPIPVSTTKDTYVESAPVLEYYAESGGEDCVTVSCESTGECTSLDAGALSKDTRRQNNNTNGEQTPLTLANSPQSSFESEITPLKSSFTDSRSTVTTKIKITPKPKNVELPMKSKSTDSTEGEKEPITGQPIHRGNTANKISLFENKKTSQKQVDFYATKSISQPKKYIERAKLNIGKNTKGGYQKDTSSSKRNTELKSPDASKSVNVSTEIKKKACQTEHANNIVELTEKQRTENRLLDQMQVEEKGRILDTVVALTATAKESNGQLNLKNISEVCLISEDASVPINNTGTTNVNALDSELKFHKNLGNSSASSKGKCEIIEQNNDTFLAQHCISVTSENEDSPLTNTIPSSTDNIHINGSKEETVDKKETPTTHLALCNEKSEIHTGTSGAKVEKSNQDEIKISAGIQNSLLIPAEPIQSGSEKTNQPEENNYSFEQTNLWISQNIHSDLLHSKPLSEAVCAASHQENNDPSKVKNMQMLINEKMLINDVVESASYSHPLSDSESNCTPFNTTSIVEIIHSPDGTSSGPDKKGNVDSSVLSQLTYNVRQIGCAKDMQHVENNNETEQIETSVINLLPETNRDVCEFPCIESEFIGPDGLRVKKQHKDNTEGMIEVQKKLESTAVQKETNVPILQSQTTEQIQKYDFGSVASDDNIRQLLHSPDTRQGENQKTAVKLIVNNNILQSETIKEVVSESQNTESDLNMQDAFLNVAQTPENVDNIEKHVIPLSKEDGKNSGYIAELENTSITKAPCSNNTISISGVSEKTLDLLVCSSDKNDTEGVIETEKLSLHSLVADEEQPKVLQKSKEAVLTGSVASDDSILDSSSDMEKFAETIRKLESPITLPQKRKKTRTPKSPGPYYGLPPIHEDFLEKILDNDAFPFGLGKKERTKELAPLSLFKMQSRETAEKLRPKRASAEQSMLLKSLKSTKEPSSSPQETYKHENTDASDFVVKRSRIESMYASSKAPFTFKPENVFSPSATTVNTITTSFTAAKKDFSPSGESPDFRTASLNENQKKEINLHENVNEFLALKSQDNFQVDISKLLFPNKENMETNVVTQLIPHNSQKKISTEMDPSSPDGKGILTAPIESTPKSDFLNSISLSKDLPEVFYFRGVDRDPVFSNIASLALPKGVEKINPRPGKIAIFSEANFAGTMFEVYTDLPDCTSWELSATICIRTVRGCWILYEHPNFEGRSIALEEGDLELTNTWGEDSQTDETLPGTVIGSLRLVVKDYRICQIDLFTDPEGLGIMTSYYDDTEELQVYGRLQRTCSIKVHWGVWLIYEEPGFQGVPFIIEAGEYPDLSFLNTNEVYIGSLRPMKMGSRKVEMPYEPKIIIFEKALFEGRQVEIEKEVLKLEALESPEVNQDKEIVPFTNIGSIRVISGLWIGFEKSGFEGHQYLLEEGDYEEWNQWGGFDALLQSLRPVLSDFSTPHMTMFSEKDFDEKAPNINVLGIISNMDETGYGVKTQSIIVQSGVWVAYETPDFTGEQYILEKGMYSHFGTWGAKDCRISSVQPILLDTVENPRGNFKVVLFSEPDFKGSTRVCEEDTCNIEDSFVTKSCKVISGRWAAYEREDFTGNLCVLEEGNYPSLCAMGCQQNTDIRSLQIINYEFSEPIIVLYGKENFHGRKVRLTTETTSLQALGYSPDLLSVEVLGGIWILYEYSNYRGRQIILSPRKIAQWHKFSEWNIIGSLRPLQQKRLYFKLRNKESGMFLSTNGNLTDIKLLRIQVMEETGAEDQIWVYQEGLIRCRVAEDCSLSTAGSLITAGSKLNLSLEQTGTSMHWNINPDGRIYNRSKPTLVLDIKGGNQYDQQHVILNPVTEEKRSQLWEMCIL</sequence>
<feature type="domain" description="Beta/gamma crystallin 'Greek key'" evidence="7">
    <location>
        <begin position="2175"/>
        <end position="2216"/>
    </location>
</feature>
<dbReference type="SUPFAM" id="SSF49695">
    <property type="entry name" value="gamma-Crystallin-like"/>
    <property type="match status" value="3"/>
</dbReference>
<dbReference type="Proteomes" id="UP000812440">
    <property type="component" value="Chromosome 5"/>
</dbReference>
<feature type="compositionally biased region" description="Polar residues" evidence="6">
    <location>
        <begin position="168"/>
        <end position="180"/>
    </location>
</feature>
<dbReference type="PROSITE" id="PS50231">
    <property type="entry name" value="RICIN_B_LECTIN"/>
    <property type="match status" value="1"/>
</dbReference>
<dbReference type="EMBL" id="JAACNH010000004">
    <property type="protein sequence ID" value="KAG8444707.1"/>
    <property type="molecule type" value="Genomic_DNA"/>
</dbReference>
<feature type="compositionally biased region" description="Basic and acidic residues" evidence="6">
    <location>
        <begin position="706"/>
        <end position="718"/>
    </location>
</feature>
<evidence type="ECO:0000256" key="1">
    <source>
        <dbReference type="ARBA" id="ARBA00003689"/>
    </source>
</evidence>
<dbReference type="PANTHER" id="PTHR11818">
    <property type="entry name" value="BETA/GAMMA CRYSTALLIN"/>
    <property type="match status" value="1"/>
</dbReference>
<feature type="domain" description="Beta/gamma crystallin 'Greek key'" evidence="7">
    <location>
        <begin position="2085"/>
        <end position="2128"/>
    </location>
</feature>
<dbReference type="InterPro" id="IPR011024">
    <property type="entry name" value="G_crystallin-like"/>
</dbReference>
<reference evidence="8" key="1">
    <citation type="thesis" date="2020" institute="ProQuest LLC" country="789 East Eisenhower Parkway, Ann Arbor, MI, USA">
        <title>Comparative Genomics and Chromosome Evolution.</title>
        <authorList>
            <person name="Mudd A.B."/>
        </authorList>
    </citation>
    <scope>NUCLEOTIDE SEQUENCE</scope>
    <source>
        <strain evidence="8">Female2</strain>
        <tissue evidence="8">Blood</tissue>
    </source>
</reference>
<accession>A0A8T2JMP3</accession>
<feature type="region of interest" description="Disordered" evidence="6">
    <location>
        <begin position="455"/>
        <end position="491"/>
    </location>
</feature>
<keyword evidence="4" id="KW-0273">Eye lens protein</keyword>
<feature type="compositionally biased region" description="Polar residues" evidence="6">
    <location>
        <begin position="70"/>
        <end position="88"/>
    </location>
</feature>
<evidence type="ECO:0000256" key="6">
    <source>
        <dbReference type="SAM" id="MobiDB-lite"/>
    </source>
</evidence>
<feature type="domain" description="Beta/gamma crystallin 'Greek key'" evidence="7">
    <location>
        <begin position="1851"/>
        <end position="1902"/>
    </location>
</feature>
<name>A0A8T2JMP3_9PIPI</name>
<dbReference type="InterPro" id="IPR035992">
    <property type="entry name" value="Ricin_B-like_lectins"/>
</dbReference>
<proteinExistence type="inferred from homology"/>
<dbReference type="GO" id="GO:0002088">
    <property type="term" value="P:lens development in camera-type eye"/>
    <property type="evidence" value="ECO:0007669"/>
    <property type="project" value="TreeGrafter"/>
</dbReference>
<dbReference type="InterPro" id="IPR001064">
    <property type="entry name" value="Beta/gamma_crystallin"/>
</dbReference>
<evidence type="ECO:0000259" key="7">
    <source>
        <dbReference type="PROSITE" id="PS50915"/>
    </source>
</evidence>
<comment type="similarity">
    <text evidence="2">Belongs to the beta/gamma-crystallin family.</text>
</comment>
<feature type="region of interest" description="Disordered" evidence="6">
    <location>
        <begin position="569"/>
        <end position="594"/>
    </location>
</feature>
<feature type="domain" description="Beta/gamma crystallin 'Greek key'" evidence="7">
    <location>
        <begin position="1700"/>
        <end position="1750"/>
    </location>
</feature>
<dbReference type="SUPFAM" id="SSF50370">
    <property type="entry name" value="Ricin B-like lectins"/>
    <property type="match status" value="1"/>
</dbReference>
<dbReference type="PROSITE" id="PS50915">
    <property type="entry name" value="CRYSTALLIN_BETA_GAMMA"/>
    <property type="match status" value="8"/>
</dbReference>
<dbReference type="Pfam" id="PF00652">
    <property type="entry name" value="Ricin_B_lectin"/>
    <property type="match status" value="1"/>
</dbReference>
<dbReference type="SMART" id="SM00247">
    <property type="entry name" value="XTALbg"/>
    <property type="match status" value="6"/>
</dbReference>
<dbReference type="GO" id="GO:0005212">
    <property type="term" value="F:structural constituent of eye lens"/>
    <property type="evidence" value="ECO:0007669"/>
    <property type="project" value="UniProtKB-KW"/>
</dbReference>
<organism evidence="8 9">
    <name type="scientific">Hymenochirus boettgeri</name>
    <name type="common">Congo dwarf clawed frog</name>
    <dbReference type="NCBI Taxonomy" id="247094"/>
    <lineage>
        <taxon>Eukaryota</taxon>
        <taxon>Metazoa</taxon>
        <taxon>Chordata</taxon>
        <taxon>Craniata</taxon>
        <taxon>Vertebrata</taxon>
        <taxon>Euteleostomi</taxon>
        <taxon>Amphibia</taxon>
        <taxon>Batrachia</taxon>
        <taxon>Anura</taxon>
        <taxon>Pipoidea</taxon>
        <taxon>Pipidae</taxon>
        <taxon>Pipinae</taxon>
        <taxon>Hymenochirus</taxon>
    </lineage>
</organism>
<feature type="compositionally biased region" description="Basic and acidic residues" evidence="6">
    <location>
        <begin position="632"/>
        <end position="643"/>
    </location>
</feature>
<dbReference type="OrthoDB" id="8823304at2759"/>
<feature type="domain" description="Beta/gamma crystallin 'Greek key'" evidence="7">
    <location>
        <begin position="1994"/>
        <end position="2036"/>
    </location>
</feature>
<keyword evidence="5" id="KW-0677">Repeat</keyword>